<dbReference type="Proteomes" id="UP000676310">
    <property type="component" value="Unassembled WGS sequence"/>
</dbReference>
<dbReference type="EMBL" id="CAJRGZ010000009">
    <property type="protein sequence ID" value="CAG5137390.1"/>
    <property type="molecule type" value="Genomic_DNA"/>
</dbReference>
<keyword evidence="3" id="KW-1185">Reference proteome</keyword>
<dbReference type="OrthoDB" id="2157530at2759"/>
<dbReference type="InterPro" id="IPR010730">
    <property type="entry name" value="HET"/>
</dbReference>
<dbReference type="PANTHER" id="PTHR24148:SF73">
    <property type="entry name" value="HET DOMAIN PROTEIN (AFU_ORTHOLOGUE AFUA_8G01020)"/>
    <property type="match status" value="1"/>
</dbReference>
<feature type="domain" description="Heterokaryon incompatibility" evidence="1">
    <location>
        <begin position="67"/>
        <end position="145"/>
    </location>
</feature>
<dbReference type="PANTHER" id="PTHR24148">
    <property type="entry name" value="ANKYRIN REPEAT DOMAIN-CONTAINING PROTEIN 39 HOMOLOG-RELATED"/>
    <property type="match status" value="1"/>
</dbReference>
<evidence type="ECO:0000259" key="1">
    <source>
        <dbReference type="Pfam" id="PF06985"/>
    </source>
</evidence>
<comment type="caution">
    <text evidence="2">The sequence shown here is derived from an EMBL/GenBank/DDBJ whole genome shotgun (WGS) entry which is preliminary data.</text>
</comment>
<dbReference type="GeneID" id="67020505"/>
<gene>
    <name evidence="2" type="ORF">ALTATR162_LOCUS84</name>
</gene>
<dbReference type="RefSeq" id="XP_043163612.1">
    <property type="nucleotide sequence ID" value="XM_043307677.1"/>
</dbReference>
<evidence type="ECO:0000313" key="2">
    <source>
        <dbReference type="EMBL" id="CAG5137390.1"/>
    </source>
</evidence>
<accession>A0A8J2HT92</accession>
<evidence type="ECO:0000313" key="3">
    <source>
        <dbReference type="Proteomes" id="UP000676310"/>
    </source>
</evidence>
<dbReference type="InterPro" id="IPR052895">
    <property type="entry name" value="HetReg/Transcr_Mod"/>
</dbReference>
<dbReference type="Pfam" id="PF06985">
    <property type="entry name" value="HET"/>
    <property type="match status" value="1"/>
</dbReference>
<organism evidence="2 3">
    <name type="scientific">Alternaria atra</name>
    <dbReference type="NCBI Taxonomy" id="119953"/>
    <lineage>
        <taxon>Eukaryota</taxon>
        <taxon>Fungi</taxon>
        <taxon>Dikarya</taxon>
        <taxon>Ascomycota</taxon>
        <taxon>Pezizomycotina</taxon>
        <taxon>Dothideomycetes</taxon>
        <taxon>Pleosporomycetidae</taxon>
        <taxon>Pleosporales</taxon>
        <taxon>Pleosporineae</taxon>
        <taxon>Pleosporaceae</taxon>
        <taxon>Alternaria</taxon>
        <taxon>Alternaria sect. Ulocladioides</taxon>
    </lineage>
</organism>
<proteinExistence type="predicted"/>
<dbReference type="AlphaFoldDB" id="A0A8J2HT92"/>
<reference evidence="2" key="1">
    <citation type="submission" date="2021-05" db="EMBL/GenBank/DDBJ databases">
        <authorList>
            <person name="Stam R."/>
        </authorList>
    </citation>
    <scope>NUCLEOTIDE SEQUENCE</scope>
    <source>
        <strain evidence="2">CS162</strain>
    </source>
</reference>
<protein>
    <recommendedName>
        <fullName evidence="1">Heterokaryon incompatibility domain-containing protein</fullName>
    </recommendedName>
</protein>
<sequence length="158" mass="18272">MTEAILPMDQGEHNKQAKQIVYERHTLRPNSNFIRVLDVRPIPKDATKDVPVECSLRVINLDHKPDFTALSYVWGDTDDKRSIVCDGALFEVTENCYSALWHLSKKLQGLVIWVDAICINQDDRNKEKEWQITLMGEVYTKARKCMRGWERATIGPIK</sequence>
<name>A0A8J2HT92_9PLEO</name>